<evidence type="ECO:0000313" key="3">
    <source>
        <dbReference type="Proteomes" id="UP000028999"/>
    </source>
</evidence>
<dbReference type="Proteomes" id="UP000028999">
    <property type="component" value="Unassembled WGS sequence"/>
</dbReference>
<dbReference type="EMBL" id="LK032632">
    <property type="protein sequence ID" value="CDY45670.1"/>
    <property type="molecule type" value="Genomic_DNA"/>
</dbReference>
<protein>
    <submittedName>
        <fullName evidence="1">(rape) hypothetical protein</fullName>
    </submittedName>
    <submittedName>
        <fullName evidence="2">BnaC09g32120D protein</fullName>
    </submittedName>
</protein>
<dbReference type="Proteomes" id="UP001295469">
    <property type="component" value="Chromosome C09"/>
</dbReference>
<name>A0A078I4B5_BRANA</name>
<evidence type="ECO:0000313" key="1">
    <source>
        <dbReference type="EMBL" id="CAF1761758.1"/>
    </source>
</evidence>
<keyword evidence="3" id="KW-1185">Reference proteome</keyword>
<gene>
    <name evidence="2" type="primary">BnaC09g32120D</name>
    <name evidence="1" type="ORF">DARMORV10_C09P46290.1</name>
    <name evidence="2" type="ORF">GSBRNA2T00082442001</name>
</gene>
<sequence>MSNSPSSKTTSHDSIIPQTSTPWRLSKAISAQQMTSLPSCFLGNKRAIFFSPHSAALDHFDWAVSTAKHSSKPLTTLQQLRFGSNALKTFHATPQSSTSRSPPLAFLWCINKRMLIPKTLHANTITAFLHASHDPLSSAERQKESPIR</sequence>
<reference evidence="2 3" key="1">
    <citation type="journal article" date="2014" name="Science">
        <title>Plant genetics. Early allopolyploid evolution in the post-Neolithic Brassica napus oilseed genome.</title>
        <authorList>
            <person name="Chalhoub B."/>
            <person name="Denoeud F."/>
            <person name="Liu S."/>
            <person name="Parkin I.A."/>
            <person name="Tang H."/>
            <person name="Wang X."/>
            <person name="Chiquet J."/>
            <person name="Belcram H."/>
            <person name="Tong C."/>
            <person name="Samans B."/>
            <person name="Correa M."/>
            <person name="Da Silva C."/>
            <person name="Just J."/>
            <person name="Falentin C."/>
            <person name="Koh C.S."/>
            <person name="Le Clainche I."/>
            <person name="Bernard M."/>
            <person name="Bento P."/>
            <person name="Noel B."/>
            <person name="Labadie K."/>
            <person name="Alberti A."/>
            <person name="Charles M."/>
            <person name="Arnaud D."/>
            <person name="Guo H."/>
            <person name="Daviaud C."/>
            <person name="Alamery S."/>
            <person name="Jabbari K."/>
            <person name="Zhao M."/>
            <person name="Edger P.P."/>
            <person name="Chelaifa H."/>
            <person name="Tack D."/>
            <person name="Lassalle G."/>
            <person name="Mestiri I."/>
            <person name="Schnel N."/>
            <person name="Le Paslier M.C."/>
            <person name="Fan G."/>
            <person name="Renault V."/>
            <person name="Bayer P.E."/>
            <person name="Golicz A.A."/>
            <person name="Manoli S."/>
            <person name="Lee T.H."/>
            <person name="Thi V.H."/>
            <person name="Chalabi S."/>
            <person name="Hu Q."/>
            <person name="Fan C."/>
            <person name="Tollenaere R."/>
            <person name="Lu Y."/>
            <person name="Battail C."/>
            <person name="Shen J."/>
            <person name="Sidebottom C.H."/>
            <person name="Wang X."/>
            <person name="Canaguier A."/>
            <person name="Chauveau A."/>
            <person name="Berard A."/>
            <person name="Deniot G."/>
            <person name="Guan M."/>
            <person name="Liu Z."/>
            <person name="Sun F."/>
            <person name="Lim Y.P."/>
            <person name="Lyons E."/>
            <person name="Town C.D."/>
            <person name="Bancroft I."/>
            <person name="Wang X."/>
            <person name="Meng J."/>
            <person name="Ma J."/>
            <person name="Pires J.C."/>
            <person name="King G.J."/>
            <person name="Brunel D."/>
            <person name="Delourme R."/>
            <person name="Renard M."/>
            <person name="Aury J.M."/>
            <person name="Adams K.L."/>
            <person name="Batley J."/>
            <person name="Snowdon R.J."/>
            <person name="Tost J."/>
            <person name="Edwards D."/>
            <person name="Zhou Y."/>
            <person name="Hua W."/>
            <person name="Sharpe A.G."/>
            <person name="Paterson A.H."/>
            <person name="Guan C."/>
            <person name="Wincker P."/>
        </authorList>
    </citation>
    <scope>NUCLEOTIDE SEQUENCE [LARGE SCALE GENOMIC DNA]</scope>
    <source>
        <strain evidence="3">cv. Darmor-bzh</strain>
    </source>
</reference>
<accession>A0A078I4B5</accession>
<organism evidence="2 3">
    <name type="scientific">Brassica napus</name>
    <name type="common">Rape</name>
    <dbReference type="NCBI Taxonomy" id="3708"/>
    <lineage>
        <taxon>Eukaryota</taxon>
        <taxon>Viridiplantae</taxon>
        <taxon>Streptophyta</taxon>
        <taxon>Embryophyta</taxon>
        <taxon>Tracheophyta</taxon>
        <taxon>Spermatophyta</taxon>
        <taxon>Magnoliopsida</taxon>
        <taxon>eudicotyledons</taxon>
        <taxon>Gunneridae</taxon>
        <taxon>Pentapetalae</taxon>
        <taxon>rosids</taxon>
        <taxon>malvids</taxon>
        <taxon>Brassicales</taxon>
        <taxon>Brassicaceae</taxon>
        <taxon>Brassiceae</taxon>
        <taxon>Brassica</taxon>
    </lineage>
</organism>
<reference evidence="2" key="2">
    <citation type="submission" date="2014-06" db="EMBL/GenBank/DDBJ databases">
        <authorList>
            <person name="Genoscope - CEA"/>
        </authorList>
    </citation>
    <scope>NUCLEOTIDE SEQUENCE</scope>
</reference>
<dbReference type="AlphaFoldDB" id="A0A078I4B5"/>
<reference evidence="1" key="3">
    <citation type="submission" date="2021-01" db="EMBL/GenBank/DDBJ databases">
        <authorList>
            <consortium name="Genoscope - CEA"/>
            <person name="William W."/>
        </authorList>
    </citation>
    <scope>NUCLEOTIDE SEQUENCE</scope>
</reference>
<dbReference type="PaxDb" id="3708-A0A078I4B5"/>
<proteinExistence type="predicted"/>
<dbReference type="Gramene" id="CDY45670">
    <property type="protein sequence ID" value="CDY45670"/>
    <property type="gene ID" value="GSBRNA2T00082442001"/>
</dbReference>
<evidence type="ECO:0000313" key="2">
    <source>
        <dbReference type="EMBL" id="CDY45670.1"/>
    </source>
</evidence>
<dbReference type="EMBL" id="HG994373">
    <property type="protein sequence ID" value="CAF1761758.1"/>
    <property type="molecule type" value="Genomic_DNA"/>
</dbReference>